<dbReference type="PANTHER" id="PTHR43441:SF10">
    <property type="entry name" value="ACETYLTRANSFERASE"/>
    <property type="match status" value="1"/>
</dbReference>
<evidence type="ECO:0000313" key="4">
    <source>
        <dbReference type="Proteomes" id="UP001165143"/>
    </source>
</evidence>
<dbReference type="AlphaFoldDB" id="A0A9W6UKT6"/>
<dbReference type="PROSITE" id="PS51186">
    <property type="entry name" value="GNAT"/>
    <property type="match status" value="1"/>
</dbReference>
<dbReference type="SUPFAM" id="SSF55729">
    <property type="entry name" value="Acyl-CoA N-acyltransferases (Nat)"/>
    <property type="match status" value="1"/>
</dbReference>
<evidence type="ECO:0000313" key="3">
    <source>
        <dbReference type="EMBL" id="GLW53726.1"/>
    </source>
</evidence>
<dbReference type="GO" id="GO:0008999">
    <property type="term" value="F:protein-N-terminal-alanine acetyltransferase activity"/>
    <property type="evidence" value="ECO:0007669"/>
    <property type="project" value="TreeGrafter"/>
</dbReference>
<dbReference type="InterPro" id="IPR000182">
    <property type="entry name" value="GNAT_dom"/>
</dbReference>
<sequence length="187" mass="19357">MTTGTGTGPGPAAALTAAELTLPPWEDGDAAALPALLADPEIHRWTSHRPLRGRGDALRWLAAEHAGRATGARLGFALLAHDRLAGHVVLKRPGGTGGTGGTGEVGYWTGAAARGRGLATRAVALLSAWALDPCGELGLTRLELVHNAGNPASCRVAEKAGYRLESLLPPRPPHPQQGHLHTLTRPS</sequence>
<evidence type="ECO:0000256" key="1">
    <source>
        <dbReference type="SAM" id="MobiDB-lite"/>
    </source>
</evidence>
<dbReference type="OrthoDB" id="2061990at2"/>
<dbReference type="Pfam" id="PF13302">
    <property type="entry name" value="Acetyltransf_3"/>
    <property type="match status" value="1"/>
</dbReference>
<gene>
    <name evidence="3" type="ORF">Kpho01_17370</name>
</gene>
<feature type="region of interest" description="Disordered" evidence="1">
    <location>
        <begin position="166"/>
        <end position="187"/>
    </location>
</feature>
<feature type="domain" description="N-acetyltransferase" evidence="2">
    <location>
        <begin position="20"/>
        <end position="186"/>
    </location>
</feature>
<dbReference type="RefSeq" id="WP_051778226.1">
    <property type="nucleotide sequence ID" value="NZ_BSRX01000008.1"/>
</dbReference>
<evidence type="ECO:0000259" key="2">
    <source>
        <dbReference type="PROSITE" id="PS51186"/>
    </source>
</evidence>
<proteinExistence type="predicted"/>
<dbReference type="Gene3D" id="3.40.630.30">
    <property type="match status" value="1"/>
</dbReference>
<dbReference type="EMBL" id="BSRX01000008">
    <property type="protein sequence ID" value="GLW53726.1"/>
    <property type="molecule type" value="Genomic_DNA"/>
</dbReference>
<name>A0A9W6UKT6_9ACTN</name>
<reference evidence="3" key="1">
    <citation type="submission" date="2023-02" db="EMBL/GenBank/DDBJ databases">
        <title>Kitasatospora phosalacinea NBRC 14362.</title>
        <authorList>
            <person name="Ichikawa N."/>
            <person name="Sato H."/>
            <person name="Tonouchi N."/>
        </authorList>
    </citation>
    <scope>NUCLEOTIDE SEQUENCE</scope>
    <source>
        <strain evidence="3">NBRC 14362</strain>
    </source>
</reference>
<dbReference type="Proteomes" id="UP001165143">
    <property type="component" value="Unassembled WGS sequence"/>
</dbReference>
<accession>A0A9W6UKT6</accession>
<dbReference type="GO" id="GO:1990189">
    <property type="term" value="F:protein N-terminal-serine acetyltransferase activity"/>
    <property type="evidence" value="ECO:0007669"/>
    <property type="project" value="TreeGrafter"/>
</dbReference>
<dbReference type="InterPro" id="IPR016181">
    <property type="entry name" value="Acyl_CoA_acyltransferase"/>
</dbReference>
<protein>
    <submittedName>
        <fullName evidence="3">Acetyltransferase</fullName>
    </submittedName>
</protein>
<comment type="caution">
    <text evidence="3">The sequence shown here is derived from an EMBL/GenBank/DDBJ whole genome shotgun (WGS) entry which is preliminary data.</text>
</comment>
<dbReference type="GO" id="GO:0005737">
    <property type="term" value="C:cytoplasm"/>
    <property type="evidence" value="ECO:0007669"/>
    <property type="project" value="TreeGrafter"/>
</dbReference>
<dbReference type="InterPro" id="IPR051908">
    <property type="entry name" value="Ribosomal_N-acetyltransferase"/>
</dbReference>
<organism evidence="3 4">
    <name type="scientific">Kitasatospora phosalacinea</name>
    <dbReference type="NCBI Taxonomy" id="2065"/>
    <lineage>
        <taxon>Bacteria</taxon>
        <taxon>Bacillati</taxon>
        <taxon>Actinomycetota</taxon>
        <taxon>Actinomycetes</taxon>
        <taxon>Kitasatosporales</taxon>
        <taxon>Streptomycetaceae</taxon>
        <taxon>Kitasatospora</taxon>
    </lineage>
</organism>
<dbReference type="PANTHER" id="PTHR43441">
    <property type="entry name" value="RIBOSOMAL-PROTEIN-SERINE ACETYLTRANSFERASE"/>
    <property type="match status" value="1"/>
</dbReference>